<dbReference type="AlphaFoldDB" id="A0A6M3ZVH4"/>
<evidence type="ECO:0000313" key="3">
    <source>
        <dbReference type="Proteomes" id="UP000501648"/>
    </source>
</evidence>
<dbReference type="EMBL" id="CP008956">
    <property type="protein sequence ID" value="QJQ02253.1"/>
    <property type="molecule type" value="Genomic_DNA"/>
</dbReference>
<dbReference type="RefSeq" id="WP_017453021.1">
    <property type="nucleotide sequence ID" value="NZ_CP008956.1"/>
</dbReference>
<accession>A0A6M3ZVH4</accession>
<name>A0A6M3ZVH4_9BURK</name>
<protein>
    <submittedName>
        <fullName evidence="2">DUF4123 domain-containing protein</fullName>
    </submittedName>
</protein>
<dbReference type="Proteomes" id="UP000501648">
    <property type="component" value="Chromosome"/>
</dbReference>
<evidence type="ECO:0000313" key="2">
    <source>
        <dbReference type="EMBL" id="QJQ02253.1"/>
    </source>
</evidence>
<proteinExistence type="predicted"/>
<gene>
    <name evidence="2" type="ORF">C798_19035</name>
</gene>
<sequence>MSQDLFGIPAWIEDCSARQHRAYLLIDGALNEGQQRKLQAMRVGFVSLFEGSPEDVLLDIAPWLIELTQLATTQRLALIKWAGSLGRQRPCLSWYESACERDAFARHLRHFHYVGLSDDQIMLMRWYDTRILPVWLQVLTHAQRQLFAGCINHIACVDAEGIMRVLHANPAAGRPLESELPDAPLLELDDQQFGLLLEARALDTLMYEIGLRAPGRWHRLPHRRLLEFVSQHRDLALGAGLKDQERQLYYVLLAVFTSGKAAQHPAVVELMKAPPTEAAQFIEAIKQLPGEVFVSGEPLWMSEMAPDEPGPRHE</sequence>
<dbReference type="InterPro" id="IPR025391">
    <property type="entry name" value="DUF4123"/>
</dbReference>
<evidence type="ECO:0000259" key="1">
    <source>
        <dbReference type="Pfam" id="PF13503"/>
    </source>
</evidence>
<feature type="domain" description="DUF4123" evidence="1">
    <location>
        <begin position="23"/>
        <end position="145"/>
    </location>
</feature>
<reference evidence="2 3" key="1">
    <citation type="journal article" date="2012" name="J. Bacteriol.">
        <title>Genome sequence of the pathogenic Herbaspirillum seropedicae strain Os34, isolated from rice roots.</title>
        <authorList>
            <person name="Ye W."/>
            <person name="Ye S."/>
            <person name="Liu J."/>
            <person name="Chang S."/>
            <person name="Chen M."/>
            <person name="Zhu B."/>
            <person name="Guo L."/>
            <person name="An Q."/>
        </authorList>
    </citation>
    <scope>NUCLEOTIDE SEQUENCE [LARGE SCALE GENOMIC DNA]</scope>
    <source>
        <strain evidence="2 3">Os34</strain>
    </source>
</reference>
<organism evidence="2 3">
    <name type="scientific">Herbaspirillum rubrisubalbicans Os34</name>
    <dbReference type="NCBI Taxonomy" id="1235827"/>
    <lineage>
        <taxon>Bacteria</taxon>
        <taxon>Pseudomonadati</taxon>
        <taxon>Pseudomonadota</taxon>
        <taxon>Betaproteobacteria</taxon>
        <taxon>Burkholderiales</taxon>
        <taxon>Oxalobacteraceae</taxon>
        <taxon>Herbaspirillum</taxon>
    </lineage>
</organism>
<dbReference type="Pfam" id="PF13503">
    <property type="entry name" value="DUF4123"/>
    <property type="match status" value="1"/>
</dbReference>